<dbReference type="Proteomes" id="UP001198461">
    <property type="component" value="Unassembled WGS sequence"/>
</dbReference>
<evidence type="ECO:0000313" key="12">
    <source>
        <dbReference type="EMBL" id="RGV18418.1"/>
    </source>
</evidence>
<dbReference type="Proteomes" id="UP000196036">
    <property type="component" value="Unassembled WGS sequence"/>
</dbReference>
<dbReference type="InterPro" id="IPR017853">
    <property type="entry name" value="GH"/>
</dbReference>
<dbReference type="Gene3D" id="2.60.40.10">
    <property type="entry name" value="Immunoglobulins"/>
    <property type="match status" value="1"/>
</dbReference>
<evidence type="ECO:0000313" key="9">
    <source>
        <dbReference type="EMBL" id="MCA4706580.1"/>
    </source>
</evidence>
<dbReference type="Proteomes" id="UP000487596">
    <property type="component" value="Unassembled WGS sequence"/>
</dbReference>
<dbReference type="EMBL" id="WDES01000002">
    <property type="protein sequence ID" value="KAB6091349.1"/>
    <property type="molecule type" value="Genomic_DNA"/>
</dbReference>
<evidence type="ECO:0000313" key="23">
    <source>
        <dbReference type="Proteomes" id="UP000284495"/>
    </source>
</evidence>
<dbReference type="EMBL" id="FOUM01000005">
    <property type="protein sequence ID" value="SFM45278.1"/>
    <property type="molecule type" value="Genomic_DNA"/>
</dbReference>
<reference evidence="16 17" key="2">
    <citation type="submission" date="2016-10" db="EMBL/GenBank/DDBJ databases">
        <authorList>
            <person name="de Groot N.N."/>
        </authorList>
    </citation>
    <scope>NUCLEOTIDE SEQUENCE [LARGE SCALE GENOMIC DNA]</scope>
    <source>
        <strain evidence="16">NLAE-zl-C202</strain>
        <strain evidence="15 17">NLAE-zl-G339</strain>
    </source>
</reference>
<comment type="similarity">
    <text evidence="1">Belongs to the glycosyl hydrolase 3 family.</text>
</comment>
<keyword evidence="2 5" id="KW-0378">Hydrolase</keyword>
<dbReference type="InterPro" id="IPR001764">
    <property type="entry name" value="Glyco_hydro_3_N"/>
</dbReference>
<dbReference type="RefSeq" id="WP_004314817.1">
    <property type="nucleotide sequence ID" value="NZ_CABKPA010000031.1"/>
</dbReference>
<evidence type="ECO:0000313" key="15">
    <source>
        <dbReference type="EMBL" id="SEA37510.1"/>
    </source>
</evidence>
<dbReference type="GO" id="GO:0005975">
    <property type="term" value="P:carbohydrate metabolic process"/>
    <property type="evidence" value="ECO:0007669"/>
    <property type="project" value="InterPro"/>
</dbReference>
<reference evidence="20 21" key="5">
    <citation type="submission" date="2018-08" db="EMBL/GenBank/DDBJ databases">
        <title>A genome reference for cultivated species of the human gut microbiota.</title>
        <authorList>
            <person name="Zou Y."/>
            <person name="Xue W."/>
            <person name="Luo G."/>
        </authorList>
    </citation>
    <scope>NUCLEOTIDE SEQUENCE [LARGE SCALE GENOMIC DNA]</scope>
    <source>
        <strain evidence="12 21">AF14-7</strain>
        <strain evidence="14 23">AF38-2</strain>
        <strain evidence="13 22">AF39-6AC</strain>
        <strain evidence="11 20">TF10-34</strain>
    </source>
</reference>
<dbReference type="Gene3D" id="3.40.50.1700">
    <property type="entry name" value="Glycoside hydrolase family 3 C-terminal domain"/>
    <property type="match status" value="1"/>
</dbReference>
<dbReference type="InterPro" id="IPR050288">
    <property type="entry name" value="Cellulose_deg_GH3"/>
</dbReference>
<dbReference type="EMBL" id="QROC01000004">
    <property type="protein sequence ID" value="RHL00605.1"/>
    <property type="molecule type" value="Genomic_DNA"/>
</dbReference>
<dbReference type="Pfam" id="PF01915">
    <property type="entry name" value="Glyco_hydro_3_C"/>
    <property type="match status" value="1"/>
</dbReference>
<evidence type="ECO:0000313" key="20">
    <source>
        <dbReference type="Proteomes" id="UP000261210"/>
    </source>
</evidence>
<sequence length="694" mass="78776">MKKLFLLIFMLVNCIGLYAQQVMETSEAYKKADELLKKLTIEEKALMVRGYNKFFIKGFEEKGILPVYLSDATQGVNIRNNLPDPNVVKQLERSTAFPSPILLASTFSPELSYQYAKAIGEECRAGGIEVLLGPGLNIYRQSQCARNFEYFGEDPYLVSQMVSQYVTGLQSTGTAACLKHFYGNNTEFYRKRSNSIIGERAMNEIYLPGFKAGIDAGAMSVMTSYNQIDGEWAGQSSYVIKKILREKLGFKWLVMSDWNSVWDLEKVIKSGQNLEMPGSYNFGVSVLDLYHEKKITEKDLDDMIRPTLATCVAMGFYSRPKYDTTLLSKYPEHEQTARRVAEEGVVLLKNRNEILPLDPTKNRKILLTGKFVYEIPRGYGAAEVIGYNNVSLIDALQKVFGRTVYYIEKPTVAEIKEADVVLLSMGTRDKEAVERPFALPREDESFMRYITKNNPNTIAIINTGSAIDMSAWNEQLAALIYGWYGGQSGFEALTDIIIGKVNPSGKLPMTIERSFKDSPAWGYLPQGASLYNELKNEHLINVYDVNYKEDVLVGYRWYDTKKIEPLYPFGYGLSYTTFALTKPRLSSNKMNDKQTIKCSVTLTNTGKCEGAEVVQLYIKENQPSVLRPEKELKRFEKVSLKPGENRILEFIITSKDLAFWDDQTHSWKTNTGQYTIFLGTSSRHINQTLSFIKE</sequence>
<dbReference type="Proteomes" id="UP000471447">
    <property type="component" value="Unassembled WGS sequence"/>
</dbReference>
<dbReference type="InterPro" id="IPR002772">
    <property type="entry name" value="Glyco_hydro_3_C"/>
</dbReference>
<evidence type="ECO:0000313" key="26">
    <source>
        <dbReference type="Proteomes" id="UP000487596"/>
    </source>
</evidence>
<dbReference type="EMBL" id="QSQU01000008">
    <property type="protein sequence ID" value="RGK65023.1"/>
    <property type="molecule type" value="Genomic_DNA"/>
</dbReference>
<dbReference type="Proteomes" id="UP000183040">
    <property type="component" value="Unassembled WGS sequence"/>
</dbReference>
<dbReference type="Proteomes" id="UP000284417">
    <property type="component" value="Unassembled WGS sequence"/>
</dbReference>
<name>A0A1I4QZ39_9BACE</name>
<evidence type="ECO:0000313" key="24">
    <source>
        <dbReference type="Proteomes" id="UP000435059"/>
    </source>
</evidence>
<evidence type="ECO:0000256" key="1">
    <source>
        <dbReference type="ARBA" id="ARBA00005336"/>
    </source>
</evidence>
<proteinExistence type="inferred from homology"/>
<evidence type="ECO:0000313" key="13">
    <source>
        <dbReference type="EMBL" id="RHL00605.1"/>
    </source>
</evidence>
<dbReference type="EMBL" id="NFLW01000022">
    <property type="protein sequence ID" value="OUQ67681.1"/>
    <property type="molecule type" value="Genomic_DNA"/>
</dbReference>
<dbReference type="Gene3D" id="3.20.20.300">
    <property type="entry name" value="Glycoside hydrolase, family 3, N-terminal domain"/>
    <property type="match status" value="1"/>
</dbReference>
<dbReference type="FunFam" id="2.60.40.10:FF:000495">
    <property type="entry name" value="Periplasmic beta-glucosidase"/>
    <property type="match status" value="1"/>
</dbReference>
<dbReference type="PANTHER" id="PTHR42715:SF10">
    <property type="entry name" value="BETA-GLUCOSIDASE"/>
    <property type="match status" value="1"/>
</dbReference>
<evidence type="ECO:0000313" key="7">
    <source>
        <dbReference type="EMBL" id="KAB6143641.1"/>
    </source>
</evidence>
<dbReference type="InterPro" id="IPR036881">
    <property type="entry name" value="Glyco_hydro_3_C_sf"/>
</dbReference>
<accession>A0A1I4QZ39</accession>
<evidence type="ECO:0000313" key="16">
    <source>
        <dbReference type="EMBL" id="SFM45278.1"/>
    </source>
</evidence>
<evidence type="ECO:0000313" key="19">
    <source>
        <dbReference type="Proteomes" id="UP000196036"/>
    </source>
</evidence>
<dbReference type="GO" id="GO:0008422">
    <property type="term" value="F:beta-glucosidase activity"/>
    <property type="evidence" value="ECO:0007669"/>
    <property type="project" value="UniProtKB-ARBA"/>
</dbReference>
<keyword evidence="24" id="KW-1185">Reference proteome</keyword>
<reference evidence="9" key="9">
    <citation type="submission" date="2023-08" db="EMBL/GenBank/DDBJ databases">
        <title>Mucin Metabolism Genes Underlie the Key Renovations of Bacteroides xylanisolvens Genomes in Captive Great Apes.</title>
        <authorList>
            <person name="Nishida A.H."/>
        </authorList>
    </citation>
    <scope>NUCLEOTIDE SEQUENCE</scope>
    <source>
        <strain evidence="9">P13.H9</strain>
    </source>
</reference>
<reference evidence="19" key="3">
    <citation type="submission" date="2017-04" db="EMBL/GenBank/DDBJ databases">
        <title>Function of individual gut microbiota members based on whole genome sequencing of pure cultures obtained from chicken caecum.</title>
        <authorList>
            <person name="Medvecky M."/>
            <person name="Cejkova D."/>
            <person name="Polansky O."/>
            <person name="Karasova D."/>
            <person name="Kubasova T."/>
            <person name="Cizek A."/>
            <person name="Rychlik I."/>
        </authorList>
    </citation>
    <scope>NUCLEOTIDE SEQUENCE [LARGE SCALE GENOMIC DNA]</scope>
    <source>
        <strain evidence="19">An109</strain>
    </source>
</reference>
<dbReference type="EMBL" id="QROO01000012">
    <property type="protein sequence ID" value="RHL37796.1"/>
    <property type="molecule type" value="Genomic_DNA"/>
</dbReference>
<evidence type="ECO:0000259" key="4">
    <source>
        <dbReference type="SMART" id="SM01217"/>
    </source>
</evidence>
<reference evidence="5" key="8">
    <citation type="submission" date="2021-09" db="EMBL/GenBank/DDBJ databases">
        <authorList>
            <person name="Gilroy R."/>
        </authorList>
    </citation>
    <scope>NUCLEOTIDE SEQUENCE</scope>
    <source>
        <strain evidence="5">CHK154-13316</strain>
    </source>
</reference>
<reference evidence="18" key="1">
    <citation type="submission" date="2016-10" db="EMBL/GenBank/DDBJ databases">
        <authorList>
            <person name="Varghese N."/>
            <person name="Submissions S."/>
        </authorList>
    </citation>
    <scope>NUCLEOTIDE SEQUENCE [LARGE SCALE GENOMIC DNA]</scope>
    <source>
        <strain evidence="18">NLAE-zl-C202</strain>
    </source>
</reference>
<dbReference type="PANTHER" id="PTHR42715">
    <property type="entry name" value="BETA-GLUCOSIDASE"/>
    <property type="match status" value="1"/>
</dbReference>
<dbReference type="Proteomes" id="UP000747074">
    <property type="component" value="Unassembled WGS sequence"/>
</dbReference>
<evidence type="ECO:0000313" key="14">
    <source>
        <dbReference type="EMBL" id="RHL37796.1"/>
    </source>
</evidence>
<evidence type="ECO:0000313" key="11">
    <source>
        <dbReference type="EMBL" id="RGK65023.1"/>
    </source>
</evidence>
<dbReference type="InterPro" id="IPR036962">
    <property type="entry name" value="Glyco_hydro_3_N_sf"/>
</dbReference>
<dbReference type="Pfam" id="PF14310">
    <property type="entry name" value="Fn3-like"/>
    <property type="match status" value="1"/>
</dbReference>
<dbReference type="SUPFAM" id="SSF51445">
    <property type="entry name" value="(Trans)glycosidases"/>
    <property type="match status" value="1"/>
</dbReference>
<evidence type="ECO:0000256" key="2">
    <source>
        <dbReference type="ARBA" id="ARBA00022801"/>
    </source>
</evidence>
<gene>
    <name evidence="10" type="ORF">B5E52_11965</name>
    <name evidence="14" type="ORF">DW027_10615</name>
    <name evidence="13" type="ORF">DW042_04055</name>
    <name evidence="12" type="ORF">DWW25_02250</name>
    <name evidence="11" type="ORF">DXD03_07200</name>
    <name evidence="7" type="ORF">GA424_00450</name>
    <name evidence="6" type="ORF">GA574_01675</name>
    <name evidence="8" type="ORF">GAZ26_00410</name>
    <name evidence="5" type="ORF">K8V07_07630</name>
    <name evidence="9" type="ORF">LD004_23550</name>
    <name evidence="15" type="ORF">SAMN04487924_105141</name>
    <name evidence="16" type="ORF">SAMN05216250_10558</name>
</gene>
<dbReference type="Proteomes" id="UP000261210">
    <property type="component" value="Unassembled WGS sequence"/>
</dbReference>
<feature type="chain" id="PRO_5011078140" evidence="3">
    <location>
        <begin position="20"/>
        <end position="694"/>
    </location>
</feature>
<dbReference type="InterPro" id="IPR026891">
    <property type="entry name" value="Fn3-like"/>
</dbReference>
<feature type="signal peptide" evidence="3">
    <location>
        <begin position="1"/>
        <end position="19"/>
    </location>
</feature>
<evidence type="ECO:0000313" key="6">
    <source>
        <dbReference type="EMBL" id="KAB6091349.1"/>
    </source>
</evidence>
<dbReference type="SUPFAM" id="SSF52279">
    <property type="entry name" value="Beta-D-glucan exohydrolase, C-terminal domain"/>
    <property type="match status" value="1"/>
</dbReference>
<dbReference type="PRINTS" id="PR00133">
    <property type="entry name" value="GLHYDRLASE3"/>
</dbReference>
<reference evidence="5" key="7">
    <citation type="journal article" date="2021" name="PeerJ">
        <title>Extensive microbial diversity within the chicken gut microbiome revealed by metagenomics and culture.</title>
        <authorList>
            <person name="Gilroy R."/>
            <person name="Ravi A."/>
            <person name="Getino M."/>
            <person name="Pursley I."/>
            <person name="Horton D.L."/>
            <person name="Alikhan N.F."/>
            <person name="Baker D."/>
            <person name="Gharbi K."/>
            <person name="Hall N."/>
            <person name="Watson M."/>
            <person name="Adriaenssens E.M."/>
            <person name="Foster-Nyarko E."/>
            <person name="Jarju S."/>
            <person name="Secka A."/>
            <person name="Antonio M."/>
            <person name="Oren A."/>
            <person name="Chaudhuri R.R."/>
            <person name="La Ragione R."/>
            <person name="Hildebrand F."/>
            <person name="Pallen M.J."/>
        </authorList>
    </citation>
    <scope>NUCLEOTIDE SEQUENCE</scope>
    <source>
        <strain evidence="5">CHK154-13316</strain>
    </source>
</reference>
<dbReference type="Pfam" id="PF00933">
    <property type="entry name" value="Glyco_hydro_3"/>
    <property type="match status" value="1"/>
</dbReference>
<evidence type="ECO:0000313" key="8">
    <source>
        <dbReference type="EMBL" id="KAB6428029.1"/>
    </source>
</evidence>
<dbReference type="EMBL" id="DYVL01000097">
    <property type="protein sequence ID" value="HJG11783.1"/>
    <property type="molecule type" value="Genomic_DNA"/>
</dbReference>
<protein>
    <submittedName>
        <fullName evidence="16">Beta-glucosidase</fullName>
    </submittedName>
    <submittedName>
        <fullName evidence="5">Glycoside hydrolase family 3 C-terminal domain-containing protein</fullName>
    </submittedName>
    <submittedName>
        <fullName evidence="6">Glycosyl hydrolase</fullName>
    </submittedName>
</protein>
<dbReference type="EMBL" id="WDEH01000001">
    <property type="protein sequence ID" value="KAB6143641.1"/>
    <property type="molecule type" value="Genomic_DNA"/>
</dbReference>
<evidence type="ECO:0000313" key="21">
    <source>
        <dbReference type="Proteomes" id="UP000283369"/>
    </source>
</evidence>
<evidence type="ECO:0000313" key="10">
    <source>
        <dbReference type="EMBL" id="OUQ67681.1"/>
    </source>
</evidence>
<dbReference type="Proteomes" id="UP000183766">
    <property type="component" value="Unassembled WGS sequence"/>
</dbReference>
<keyword evidence="3" id="KW-0732">Signal</keyword>
<evidence type="ECO:0000313" key="17">
    <source>
        <dbReference type="Proteomes" id="UP000183040"/>
    </source>
</evidence>
<organism evidence="16 18">
    <name type="scientific">Bacteroides xylanisolvens</name>
    <dbReference type="NCBI Taxonomy" id="371601"/>
    <lineage>
        <taxon>Bacteria</taxon>
        <taxon>Pseudomonadati</taxon>
        <taxon>Bacteroidota</taxon>
        <taxon>Bacteroidia</taxon>
        <taxon>Bacteroidales</taxon>
        <taxon>Bacteroidaceae</taxon>
        <taxon>Bacteroides</taxon>
    </lineage>
</organism>
<dbReference type="EMBL" id="QRYV01000004">
    <property type="protein sequence ID" value="RGV18418.1"/>
    <property type="molecule type" value="Genomic_DNA"/>
</dbReference>
<dbReference type="SMART" id="SM01217">
    <property type="entry name" value="Fn3_like"/>
    <property type="match status" value="1"/>
</dbReference>
<dbReference type="EMBL" id="FNRP01000005">
    <property type="protein sequence ID" value="SEA37510.1"/>
    <property type="molecule type" value="Genomic_DNA"/>
</dbReference>
<evidence type="ECO:0000313" key="25">
    <source>
        <dbReference type="Proteomes" id="UP000471447"/>
    </source>
</evidence>
<evidence type="ECO:0000313" key="5">
    <source>
        <dbReference type="EMBL" id="HJG11783.1"/>
    </source>
</evidence>
<dbReference type="EMBL" id="WDCG01000001">
    <property type="protein sequence ID" value="KAB6428029.1"/>
    <property type="molecule type" value="Genomic_DNA"/>
</dbReference>
<dbReference type="Proteomes" id="UP000283369">
    <property type="component" value="Unassembled WGS sequence"/>
</dbReference>
<dbReference type="Proteomes" id="UP000284495">
    <property type="component" value="Unassembled WGS sequence"/>
</dbReference>
<evidence type="ECO:0000256" key="3">
    <source>
        <dbReference type="SAM" id="SignalP"/>
    </source>
</evidence>
<feature type="domain" description="Fibronectin type III-like" evidence="4">
    <location>
        <begin position="612"/>
        <end position="682"/>
    </location>
</feature>
<evidence type="ECO:0000313" key="22">
    <source>
        <dbReference type="Proteomes" id="UP000284417"/>
    </source>
</evidence>
<evidence type="ECO:0000313" key="18">
    <source>
        <dbReference type="Proteomes" id="UP000183766"/>
    </source>
</evidence>
<dbReference type="InterPro" id="IPR013783">
    <property type="entry name" value="Ig-like_fold"/>
</dbReference>
<reference evidence="24 25" key="6">
    <citation type="journal article" date="2019" name="Nat. Med.">
        <title>A library of human gut bacterial isolates paired with longitudinal multiomics data enables mechanistic microbiome research.</title>
        <authorList>
            <person name="Poyet M."/>
            <person name="Groussin M."/>
            <person name="Gibbons S.M."/>
            <person name="Avila-Pacheco J."/>
            <person name="Jiang X."/>
            <person name="Kearney S.M."/>
            <person name="Perrotta A.R."/>
            <person name="Berdy B."/>
            <person name="Zhao S."/>
            <person name="Lieberman T.D."/>
            <person name="Swanson P.K."/>
            <person name="Smith M."/>
            <person name="Roesemann S."/>
            <person name="Alexander J.E."/>
            <person name="Rich S.A."/>
            <person name="Livny J."/>
            <person name="Vlamakis H."/>
            <person name="Clish C."/>
            <person name="Bullock K."/>
            <person name="Deik A."/>
            <person name="Scott J."/>
            <person name="Pierce K.A."/>
            <person name="Xavier R.J."/>
            <person name="Alm E.J."/>
        </authorList>
    </citation>
    <scope>NUCLEOTIDE SEQUENCE [LARGE SCALE GENOMIC DNA]</scope>
    <source>
        <strain evidence="7 26">BIOML-A62</strain>
        <strain evidence="8 25">BIOML-A7</strain>
        <strain evidence="6 24">BIOML-A74</strain>
    </source>
</reference>
<dbReference type="EMBL" id="JAIWYE010000039">
    <property type="protein sequence ID" value="MCA4706580.1"/>
    <property type="molecule type" value="Genomic_DNA"/>
</dbReference>
<dbReference type="AlphaFoldDB" id="A0A1I4QZ39"/>
<reference evidence="10" key="4">
    <citation type="journal article" date="2018" name="BMC Genomics">
        <title>Whole genome sequencing and function prediction of 133 gut anaerobes isolated from chicken caecum in pure cultures.</title>
        <authorList>
            <person name="Medvecky M."/>
            <person name="Cejkova D."/>
            <person name="Polansky O."/>
            <person name="Karasova D."/>
            <person name="Kubasova T."/>
            <person name="Cizek A."/>
            <person name="Rychlik I."/>
        </authorList>
    </citation>
    <scope>NUCLEOTIDE SEQUENCE</scope>
    <source>
        <strain evidence="10">An109</strain>
    </source>
</reference>
<dbReference type="Proteomes" id="UP000435059">
    <property type="component" value="Unassembled WGS sequence"/>
</dbReference>